<evidence type="ECO:0000313" key="5">
    <source>
        <dbReference type="EMBL" id="KLO03717.1"/>
    </source>
</evidence>
<name>A0A0H2QXN1_9AGAM</name>
<feature type="compositionally biased region" description="Acidic residues" evidence="3">
    <location>
        <begin position="23"/>
        <end position="59"/>
    </location>
</feature>
<dbReference type="InterPro" id="IPR036875">
    <property type="entry name" value="Znf_CCHC_sf"/>
</dbReference>
<dbReference type="GO" id="GO:0006397">
    <property type="term" value="P:mRNA processing"/>
    <property type="evidence" value="ECO:0007669"/>
    <property type="project" value="UniProtKB-KW"/>
</dbReference>
<feature type="region of interest" description="Disordered" evidence="3">
    <location>
        <begin position="1"/>
        <end position="89"/>
    </location>
</feature>
<evidence type="ECO:0000256" key="1">
    <source>
        <dbReference type="ARBA" id="ARBA00022664"/>
    </source>
</evidence>
<protein>
    <recommendedName>
        <fullName evidence="4">CCHC-type domain-containing protein</fullName>
    </recommendedName>
</protein>
<keyword evidence="1" id="KW-0507">mRNA processing</keyword>
<organism evidence="5 6">
    <name type="scientific">Schizopora paradoxa</name>
    <dbReference type="NCBI Taxonomy" id="27342"/>
    <lineage>
        <taxon>Eukaryota</taxon>
        <taxon>Fungi</taxon>
        <taxon>Dikarya</taxon>
        <taxon>Basidiomycota</taxon>
        <taxon>Agaricomycotina</taxon>
        <taxon>Agaricomycetes</taxon>
        <taxon>Hymenochaetales</taxon>
        <taxon>Schizoporaceae</taxon>
        <taxon>Schizopora</taxon>
    </lineage>
</organism>
<feature type="non-terminal residue" evidence="5">
    <location>
        <position position="327"/>
    </location>
</feature>
<dbReference type="Proteomes" id="UP000053477">
    <property type="component" value="Unassembled WGS sequence"/>
</dbReference>
<feature type="non-terminal residue" evidence="5">
    <location>
        <position position="1"/>
    </location>
</feature>
<dbReference type="SUPFAM" id="SSF57756">
    <property type="entry name" value="Retrovirus zinc finger-like domains"/>
    <property type="match status" value="1"/>
</dbReference>
<feature type="domain" description="CCHC-type" evidence="4">
    <location>
        <begin position="173"/>
        <end position="188"/>
    </location>
</feature>
<evidence type="ECO:0000256" key="3">
    <source>
        <dbReference type="SAM" id="MobiDB-lite"/>
    </source>
</evidence>
<proteinExistence type="predicted"/>
<feature type="compositionally biased region" description="Basic and acidic residues" evidence="3">
    <location>
        <begin position="7"/>
        <end position="18"/>
    </location>
</feature>
<evidence type="ECO:0000259" key="4">
    <source>
        <dbReference type="PROSITE" id="PS50158"/>
    </source>
</evidence>
<dbReference type="EMBL" id="KQ087144">
    <property type="protein sequence ID" value="KLO03717.1"/>
    <property type="molecule type" value="Genomic_DNA"/>
</dbReference>
<accession>A0A0H2QXN1</accession>
<dbReference type="InParanoid" id="A0A0H2QXN1"/>
<dbReference type="GO" id="GO:0003676">
    <property type="term" value="F:nucleic acid binding"/>
    <property type="evidence" value="ECO:0007669"/>
    <property type="project" value="InterPro"/>
</dbReference>
<feature type="compositionally biased region" description="Acidic residues" evidence="3">
    <location>
        <begin position="252"/>
        <end position="261"/>
    </location>
</feature>
<dbReference type="AlphaFoldDB" id="A0A0H2QXN1"/>
<dbReference type="PROSITE" id="PS50158">
    <property type="entry name" value="ZF_CCHC"/>
    <property type="match status" value="1"/>
</dbReference>
<dbReference type="Gene3D" id="4.10.60.10">
    <property type="entry name" value="Zinc finger, CCHC-type"/>
    <property type="match status" value="1"/>
</dbReference>
<dbReference type="OrthoDB" id="3016331at2759"/>
<keyword evidence="2" id="KW-0863">Zinc-finger</keyword>
<dbReference type="STRING" id="27342.A0A0H2QXN1"/>
<evidence type="ECO:0000256" key="2">
    <source>
        <dbReference type="PROSITE-ProRule" id="PRU00047"/>
    </source>
</evidence>
<feature type="region of interest" description="Disordered" evidence="3">
    <location>
        <begin position="245"/>
        <end position="327"/>
    </location>
</feature>
<sequence>IKAAEYILERRKAEKLEEISSGSEDDSDYSDSDSESDSDSDSEDDDSGDDSDSESEEEEPIRKRKKKHAPKAEKVTRTHIPPPNKKHQAHFKKLEAEGKKAAEFDEVESLMKQMQAMSLDDPTYATLYYRACRLDPTGKVESIVSPPRPRAPQPSFGGSPYSGPRTPNSGITCFGCGERGHRINACTKIAEYISKGYIIRDSQGRLSMKDGTRIPRLEGEPFTKAIDRIMPSINLITLTTRTSAPDRMIYPSDDESTDSEFEVYPVERAGPRTRSSRKQEEARPYSPQPMPSGRAPRAPPQPRPVKPKPITGKSREASGVTPMDVEE</sequence>
<gene>
    <name evidence="5" type="ORF">SCHPADRAFT_897601</name>
</gene>
<keyword evidence="6" id="KW-1185">Reference proteome</keyword>
<reference evidence="5 6" key="1">
    <citation type="submission" date="2015-04" db="EMBL/GenBank/DDBJ databases">
        <title>Complete genome sequence of Schizopora paradoxa KUC8140, a cosmopolitan wood degrader in East Asia.</title>
        <authorList>
            <consortium name="DOE Joint Genome Institute"/>
            <person name="Min B."/>
            <person name="Park H."/>
            <person name="Jang Y."/>
            <person name="Kim J.-J."/>
            <person name="Kim K.H."/>
            <person name="Pangilinan J."/>
            <person name="Lipzen A."/>
            <person name="Riley R."/>
            <person name="Grigoriev I.V."/>
            <person name="Spatafora J.W."/>
            <person name="Choi I.-G."/>
        </authorList>
    </citation>
    <scope>NUCLEOTIDE SEQUENCE [LARGE SCALE GENOMIC DNA]</scope>
    <source>
        <strain evidence="5 6">KUC8140</strain>
    </source>
</reference>
<keyword evidence="2" id="KW-0479">Metal-binding</keyword>
<dbReference type="InterPro" id="IPR001878">
    <property type="entry name" value="Znf_CCHC"/>
</dbReference>
<evidence type="ECO:0000313" key="6">
    <source>
        <dbReference type="Proteomes" id="UP000053477"/>
    </source>
</evidence>
<keyword evidence="2" id="KW-0862">Zinc</keyword>
<dbReference type="GO" id="GO:0008270">
    <property type="term" value="F:zinc ion binding"/>
    <property type="evidence" value="ECO:0007669"/>
    <property type="project" value="UniProtKB-KW"/>
</dbReference>
<feature type="region of interest" description="Disordered" evidence="3">
    <location>
        <begin position="140"/>
        <end position="164"/>
    </location>
</feature>